<organism evidence="1 2">
    <name type="scientific">Enterococcus gallinarum</name>
    <dbReference type="NCBI Taxonomy" id="1353"/>
    <lineage>
        <taxon>Bacteria</taxon>
        <taxon>Bacillati</taxon>
        <taxon>Bacillota</taxon>
        <taxon>Bacilli</taxon>
        <taxon>Lactobacillales</taxon>
        <taxon>Enterococcaceae</taxon>
        <taxon>Enterococcus</taxon>
    </lineage>
</organism>
<name>A0A376H048_ENTGA</name>
<dbReference type="EMBL" id="UFYW01000001">
    <property type="protein sequence ID" value="STD83643.1"/>
    <property type="molecule type" value="Genomic_DNA"/>
</dbReference>
<dbReference type="OrthoDB" id="2193724at2"/>
<keyword evidence="2" id="KW-1185">Reference proteome</keyword>
<evidence type="ECO:0000313" key="1">
    <source>
        <dbReference type="EMBL" id="STD83643.1"/>
    </source>
</evidence>
<sequence>MTEQLFECGKCGNLTPLMKGTEILGDNIKHEFFKCQKCGLKTTVMVSDKQLRNMLLKQRNTKPGKQKIELAQRITERMEMLNDLARGD</sequence>
<gene>
    <name evidence="1" type="ORF">NCTC12360_02115</name>
</gene>
<dbReference type="AlphaFoldDB" id="A0A376H048"/>
<evidence type="ECO:0000313" key="2">
    <source>
        <dbReference type="Proteomes" id="UP000254807"/>
    </source>
</evidence>
<reference evidence="1 2" key="1">
    <citation type="submission" date="2018-06" db="EMBL/GenBank/DDBJ databases">
        <authorList>
            <consortium name="Pathogen Informatics"/>
            <person name="Doyle S."/>
        </authorList>
    </citation>
    <scope>NUCLEOTIDE SEQUENCE [LARGE SCALE GENOMIC DNA]</scope>
    <source>
        <strain evidence="1 2">NCTC12360</strain>
    </source>
</reference>
<protein>
    <submittedName>
        <fullName evidence="1">Uncharacterized protein</fullName>
    </submittedName>
</protein>
<proteinExistence type="predicted"/>
<accession>A0A376H048</accession>
<dbReference type="Proteomes" id="UP000254807">
    <property type="component" value="Unassembled WGS sequence"/>
</dbReference>
<dbReference type="RefSeq" id="WP_060815557.1">
    <property type="nucleotide sequence ID" value="NZ_JABMDB010000036.1"/>
</dbReference>